<dbReference type="STRING" id="1391654.AKJ09_02889"/>
<feature type="transmembrane region" description="Helical" evidence="1">
    <location>
        <begin position="100"/>
        <end position="121"/>
    </location>
</feature>
<keyword evidence="1" id="KW-0472">Membrane</keyword>
<reference evidence="2 3" key="1">
    <citation type="submission" date="2015-08" db="EMBL/GenBank/DDBJ databases">
        <authorList>
            <person name="Babu N.S."/>
            <person name="Beckwith C.J."/>
            <person name="Beseler K.G."/>
            <person name="Brison A."/>
            <person name="Carone J.V."/>
            <person name="Caskin T.P."/>
            <person name="Diamond M."/>
            <person name="Durham M.E."/>
            <person name="Foxe J.M."/>
            <person name="Go M."/>
            <person name="Henderson B.A."/>
            <person name="Jones I.B."/>
            <person name="McGettigan J.A."/>
            <person name="Micheletti S.J."/>
            <person name="Nasrallah M.E."/>
            <person name="Ortiz D."/>
            <person name="Piller C.R."/>
            <person name="Privatt S.R."/>
            <person name="Schneider S.L."/>
            <person name="Sharp S."/>
            <person name="Smith T.C."/>
            <person name="Stanton J.D."/>
            <person name="Ullery H.E."/>
            <person name="Wilson R.J."/>
            <person name="Serrano M.G."/>
            <person name="Buck G."/>
            <person name="Lee V."/>
            <person name="Wang Y."/>
            <person name="Carvalho R."/>
            <person name="Voegtly L."/>
            <person name="Shi R."/>
            <person name="Duckworth R."/>
            <person name="Johnson A."/>
            <person name="Loviza R."/>
            <person name="Walstead R."/>
            <person name="Shah Z."/>
            <person name="Kiflezghi M."/>
            <person name="Wade K."/>
            <person name="Ball S.L."/>
            <person name="Bradley K.W."/>
            <person name="Asai D.J."/>
            <person name="Bowman C.A."/>
            <person name="Russell D.A."/>
            <person name="Pope W.H."/>
            <person name="Jacobs-Sera D."/>
            <person name="Hendrix R.W."/>
            <person name="Hatfull G.F."/>
        </authorList>
    </citation>
    <scope>NUCLEOTIDE SEQUENCE [LARGE SCALE GENOMIC DNA]</scope>
    <source>
        <strain evidence="2 3">DSM 27648</strain>
    </source>
</reference>
<gene>
    <name evidence="2" type="ORF">AKJ09_02889</name>
</gene>
<keyword evidence="1" id="KW-0812">Transmembrane</keyword>
<dbReference type="AlphaFoldDB" id="A0A0K1PRR5"/>
<dbReference type="Proteomes" id="UP000064967">
    <property type="component" value="Chromosome"/>
</dbReference>
<name>A0A0K1PRR5_9BACT</name>
<evidence type="ECO:0000313" key="3">
    <source>
        <dbReference type="Proteomes" id="UP000064967"/>
    </source>
</evidence>
<evidence type="ECO:0000256" key="1">
    <source>
        <dbReference type="SAM" id="Phobius"/>
    </source>
</evidence>
<feature type="transmembrane region" description="Helical" evidence="1">
    <location>
        <begin position="49"/>
        <end position="73"/>
    </location>
</feature>
<sequence>MMAASVDLQNSNAQTQGAQLRRGVATIAVALGLAVLLRETGASHRTILLLVPFFFLGIYGVQASFMGTCSIAAMRGVRLTASGAEPICDRGRRAKLRRRGLGLIASSAAAAVLAGALLAFAH</sequence>
<proteinExistence type="predicted"/>
<keyword evidence="3" id="KW-1185">Reference proteome</keyword>
<evidence type="ECO:0000313" key="2">
    <source>
        <dbReference type="EMBL" id="AKU96225.1"/>
    </source>
</evidence>
<protein>
    <submittedName>
        <fullName evidence="2">Uncharacterized protein</fullName>
    </submittedName>
</protein>
<dbReference type="EMBL" id="CP012333">
    <property type="protein sequence ID" value="AKU96225.1"/>
    <property type="molecule type" value="Genomic_DNA"/>
</dbReference>
<keyword evidence="1" id="KW-1133">Transmembrane helix</keyword>
<feature type="transmembrane region" description="Helical" evidence="1">
    <location>
        <begin position="20"/>
        <end position="37"/>
    </location>
</feature>
<accession>A0A0K1PRR5</accession>
<organism evidence="2 3">
    <name type="scientific">Labilithrix luteola</name>
    <dbReference type="NCBI Taxonomy" id="1391654"/>
    <lineage>
        <taxon>Bacteria</taxon>
        <taxon>Pseudomonadati</taxon>
        <taxon>Myxococcota</taxon>
        <taxon>Polyangia</taxon>
        <taxon>Polyangiales</taxon>
        <taxon>Labilitrichaceae</taxon>
        <taxon>Labilithrix</taxon>
    </lineage>
</organism>
<dbReference type="KEGG" id="llu:AKJ09_02889"/>